<dbReference type="OrthoDB" id="7763451at2759"/>
<feature type="region of interest" description="Disordered" evidence="2">
    <location>
        <begin position="1"/>
        <end position="20"/>
    </location>
</feature>
<dbReference type="InParanoid" id="A0A2G5F716"/>
<dbReference type="PANTHER" id="PTHR32343">
    <property type="entry name" value="SERINE/ARGININE-RICH SPLICING FACTOR"/>
    <property type="match status" value="1"/>
</dbReference>
<dbReference type="EMBL" id="KZ305019">
    <property type="protein sequence ID" value="PIA63801.1"/>
    <property type="molecule type" value="Genomic_DNA"/>
</dbReference>
<dbReference type="InterPro" id="IPR035979">
    <property type="entry name" value="RBD_domain_sf"/>
</dbReference>
<dbReference type="Pfam" id="PF00076">
    <property type="entry name" value="RRM_1"/>
    <property type="match status" value="1"/>
</dbReference>
<dbReference type="PROSITE" id="PS50102">
    <property type="entry name" value="RRM"/>
    <property type="match status" value="1"/>
</dbReference>
<organism evidence="4 5">
    <name type="scientific">Aquilegia coerulea</name>
    <name type="common">Rocky mountain columbine</name>
    <dbReference type="NCBI Taxonomy" id="218851"/>
    <lineage>
        <taxon>Eukaryota</taxon>
        <taxon>Viridiplantae</taxon>
        <taxon>Streptophyta</taxon>
        <taxon>Embryophyta</taxon>
        <taxon>Tracheophyta</taxon>
        <taxon>Spermatophyta</taxon>
        <taxon>Magnoliopsida</taxon>
        <taxon>Ranunculales</taxon>
        <taxon>Ranunculaceae</taxon>
        <taxon>Thalictroideae</taxon>
        <taxon>Aquilegia</taxon>
    </lineage>
</organism>
<name>A0A2G5F716_AQUCA</name>
<evidence type="ECO:0000256" key="1">
    <source>
        <dbReference type="PROSITE-ProRule" id="PRU00176"/>
    </source>
</evidence>
<reference evidence="4 5" key="1">
    <citation type="submission" date="2017-09" db="EMBL/GenBank/DDBJ databases">
        <title>WGS assembly of Aquilegia coerulea Goldsmith.</title>
        <authorList>
            <person name="Hodges S."/>
            <person name="Kramer E."/>
            <person name="Nordborg M."/>
            <person name="Tomkins J."/>
            <person name="Borevitz J."/>
            <person name="Derieg N."/>
            <person name="Yan J."/>
            <person name="Mihaltcheva S."/>
            <person name="Hayes R.D."/>
            <person name="Rokhsar D."/>
        </authorList>
    </citation>
    <scope>NUCLEOTIDE SEQUENCE [LARGE SCALE GENOMIC DNA]</scope>
    <source>
        <strain evidence="5">cv. Goldsmith</strain>
    </source>
</reference>
<accession>A0A2G5F716</accession>
<dbReference type="Gene3D" id="3.30.70.330">
    <property type="match status" value="1"/>
</dbReference>
<dbReference type="PANTHER" id="PTHR32343:SF29">
    <property type="entry name" value="RNA-BINDING (RRM_RBD_RNP MOTIFS) FAMILY PROTEIN"/>
    <property type="match status" value="1"/>
</dbReference>
<keyword evidence="5" id="KW-1185">Reference proteome</keyword>
<evidence type="ECO:0000259" key="3">
    <source>
        <dbReference type="PROSITE" id="PS50102"/>
    </source>
</evidence>
<feature type="domain" description="RRM" evidence="3">
    <location>
        <begin position="34"/>
        <end position="108"/>
    </location>
</feature>
<protein>
    <recommendedName>
        <fullName evidence="3">RRM domain-containing protein</fullName>
    </recommendedName>
</protein>
<gene>
    <name evidence="4" type="ORF">AQUCO_00201258v1</name>
</gene>
<sequence length="311" mass="33396">MSVPMEQSDPPKDGGEPQLAASSNWTIDFDLKIRTVKVSNISLAATELDIKEFFSFSGNIQHIELKSESETSQFAYVTFKNSQGADTALLLSGSTIKDLPVSITPVDNYLLPPEVSSETKDSSYDSTVRKAEDVVSGMLAKGFILGKDALNKAKSFDERHQLISNASATVASIDKKIGLTEKIGIGTAVVNEKVREVDERFQVSEKTRLALAAAEQTASSASSAILSNQYVATGASWVSGALNKVAGAAGAVSYMTREKVEKAEEEKKEAVYKERTGVVNDFSQLHLDESPAEQPPIVPLDSSVDSKLGNI</sequence>
<dbReference type="AlphaFoldDB" id="A0A2G5F716"/>
<dbReference type="SUPFAM" id="SSF54928">
    <property type="entry name" value="RNA-binding domain, RBD"/>
    <property type="match status" value="1"/>
</dbReference>
<proteinExistence type="predicted"/>
<dbReference type="InterPro" id="IPR000504">
    <property type="entry name" value="RRM_dom"/>
</dbReference>
<dbReference type="InterPro" id="IPR012677">
    <property type="entry name" value="Nucleotide-bd_a/b_plait_sf"/>
</dbReference>
<dbReference type="SMART" id="SM00360">
    <property type="entry name" value="RRM"/>
    <property type="match status" value="1"/>
</dbReference>
<evidence type="ECO:0000313" key="4">
    <source>
        <dbReference type="EMBL" id="PIA63801.1"/>
    </source>
</evidence>
<evidence type="ECO:0000313" key="5">
    <source>
        <dbReference type="Proteomes" id="UP000230069"/>
    </source>
</evidence>
<dbReference type="GO" id="GO:0003723">
    <property type="term" value="F:RNA binding"/>
    <property type="evidence" value="ECO:0007669"/>
    <property type="project" value="UniProtKB-UniRule"/>
</dbReference>
<feature type="region of interest" description="Disordered" evidence="2">
    <location>
        <begin position="286"/>
        <end position="311"/>
    </location>
</feature>
<keyword evidence="1" id="KW-0694">RNA-binding</keyword>
<dbReference type="Proteomes" id="UP000230069">
    <property type="component" value="Unassembled WGS sequence"/>
</dbReference>
<evidence type="ECO:0000256" key="2">
    <source>
        <dbReference type="SAM" id="MobiDB-lite"/>
    </source>
</evidence>